<sequence>MIVEPSSDWLVRTCNASLGLAAAAGTRCSFCRCGSGSAVLATALGWKAFLLHPSFLATFARTLSRPGVGGSTKITIKNEVERPSETRFPHSSSHPRLSALWRPHVYHVTPPQSEK</sequence>
<dbReference type="Proteomes" id="UP001162501">
    <property type="component" value="Chromosome 4"/>
</dbReference>
<name>A0AC59ZT45_RANTA</name>
<reference evidence="1" key="2">
    <citation type="submission" date="2025-03" db="EMBL/GenBank/DDBJ databases">
        <authorList>
            <consortium name="ELIXIR-Norway"/>
            <consortium name="Elixir Norway"/>
        </authorList>
    </citation>
    <scope>NUCLEOTIDE SEQUENCE</scope>
</reference>
<dbReference type="EMBL" id="OX596088">
    <property type="protein sequence ID" value="CAN0507990.1"/>
    <property type="molecule type" value="Genomic_DNA"/>
</dbReference>
<gene>
    <name evidence="1" type="ORF">MRATA1EN22A_LOCUS22773</name>
</gene>
<reference evidence="1" key="1">
    <citation type="submission" date="2023-05" db="EMBL/GenBank/DDBJ databases">
        <authorList>
            <consortium name="ELIXIR-Norway"/>
        </authorList>
    </citation>
    <scope>NUCLEOTIDE SEQUENCE</scope>
</reference>
<protein>
    <submittedName>
        <fullName evidence="1">Uncharacterized protein</fullName>
    </submittedName>
</protein>
<accession>A0AC59ZT45</accession>
<evidence type="ECO:0000313" key="2">
    <source>
        <dbReference type="Proteomes" id="UP001162501"/>
    </source>
</evidence>
<evidence type="ECO:0000313" key="1">
    <source>
        <dbReference type="EMBL" id="CAN0507990.1"/>
    </source>
</evidence>
<organism evidence="1 2">
    <name type="scientific">Rangifer tarandus platyrhynchus</name>
    <name type="common">Svalbard reindeer</name>
    <dbReference type="NCBI Taxonomy" id="3082113"/>
    <lineage>
        <taxon>Eukaryota</taxon>
        <taxon>Metazoa</taxon>
        <taxon>Chordata</taxon>
        <taxon>Craniata</taxon>
        <taxon>Vertebrata</taxon>
        <taxon>Euteleostomi</taxon>
        <taxon>Mammalia</taxon>
        <taxon>Eutheria</taxon>
        <taxon>Laurasiatheria</taxon>
        <taxon>Artiodactyla</taxon>
        <taxon>Ruminantia</taxon>
        <taxon>Pecora</taxon>
        <taxon>Cervidae</taxon>
        <taxon>Odocoileinae</taxon>
        <taxon>Rangifer</taxon>
    </lineage>
</organism>
<proteinExistence type="predicted"/>